<dbReference type="OrthoDB" id="1301613at2759"/>
<accession>A0A9Q1KPW1</accession>
<proteinExistence type="predicted"/>
<evidence type="ECO:0000259" key="2">
    <source>
        <dbReference type="Pfam" id="PF05699"/>
    </source>
</evidence>
<name>A0A9Q1KPW1_9CARY</name>
<feature type="compositionally biased region" description="Polar residues" evidence="1">
    <location>
        <begin position="25"/>
        <end position="34"/>
    </location>
</feature>
<protein>
    <recommendedName>
        <fullName evidence="2">HAT C-terminal dimerisation domain-containing protein</fullName>
    </recommendedName>
</protein>
<reference evidence="3" key="1">
    <citation type="submission" date="2022-04" db="EMBL/GenBank/DDBJ databases">
        <title>Carnegiea gigantea Genome sequencing and assembly v2.</title>
        <authorList>
            <person name="Copetti D."/>
            <person name="Sanderson M.J."/>
            <person name="Burquez A."/>
            <person name="Wojciechowski M.F."/>
        </authorList>
    </citation>
    <scope>NUCLEOTIDE SEQUENCE</scope>
    <source>
        <strain evidence="3">SGP5-SGP5p</strain>
        <tissue evidence="3">Aerial part</tissue>
    </source>
</reference>
<dbReference type="AlphaFoldDB" id="A0A9Q1KPW1"/>
<evidence type="ECO:0000256" key="1">
    <source>
        <dbReference type="SAM" id="MobiDB-lite"/>
    </source>
</evidence>
<evidence type="ECO:0000313" key="4">
    <source>
        <dbReference type="Proteomes" id="UP001153076"/>
    </source>
</evidence>
<comment type="caution">
    <text evidence="3">The sequence shown here is derived from an EMBL/GenBank/DDBJ whole genome shotgun (WGS) entry which is preliminary data.</text>
</comment>
<dbReference type="EMBL" id="JAKOGI010000049">
    <property type="protein sequence ID" value="KAJ8446754.1"/>
    <property type="molecule type" value="Genomic_DNA"/>
</dbReference>
<dbReference type="InterPro" id="IPR008906">
    <property type="entry name" value="HATC_C_dom"/>
</dbReference>
<keyword evidence="4" id="KW-1185">Reference proteome</keyword>
<dbReference type="PANTHER" id="PTHR46481">
    <property type="entry name" value="ZINC FINGER BED DOMAIN-CONTAINING PROTEIN 4"/>
    <property type="match status" value="1"/>
</dbReference>
<dbReference type="SUPFAM" id="SSF53098">
    <property type="entry name" value="Ribonuclease H-like"/>
    <property type="match status" value="1"/>
</dbReference>
<dbReference type="InterPro" id="IPR012337">
    <property type="entry name" value="RNaseH-like_sf"/>
</dbReference>
<dbReference type="Pfam" id="PF05699">
    <property type="entry name" value="Dimer_Tnp_hAT"/>
    <property type="match status" value="1"/>
</dbReference>
<feature type="region of interest" description="Disordered" evidence="1">
    <location>
        <begin position="1"/>
        <end position="85"/>
    </location>
</feature>
<gene>
    <name evidence="3" type="ORF">Cgig2_000765</name>
</gene>
<evidence type="ECO:0000313" key="3">
    <source>
        <dbReference type="EMBL" id="KAJ8446754.1"/>
    </source>
</evidence>
<feature type="compositionally biased region" description="Acidic residues" evidence="1">
    <location>
        <begin position="9"/>
        <end position="24"/>
    </location>
</feature>
<dbReference type="Proteomes" id="UP001153076">
    <property type="component" value="Unassembled WGS sequence"/>
</dbReference>
<organism evidence="3 4">
    <name type="scientific">Carnegiea gigantea</name>
    <dbReference type="NCBI Taxonomy" id="171969"/>
    <lineage>
        <taxon>Eukaryota</taxon>
        <taxon>Viridiplantae</taxon>
        <taxon>Streptophyta</taxon>
        <taxon>Embryophyta</taxon>
        <taxon>Tracheophyta</taxon>
        <taxon>Spermatophyta</taxon>
        <taxon>Magnoliopsida</taxon>
        <taxon>eudicotyledons</taxon>
        <taxon>Gunneridae</taxon>
        <taxon>Pentapetalae</taxon>
        <taxon>Caryophyllales</taxon>
        <taxon>Cactineae</taxon>
        <taxon>Cactaceae</taxon>
        <taxon>Cactoideae</taxon>
        <taxon>Echinocereeae</taxon>
        <taxon>Carnegiea</taxon>
    </lineage>
</organism>
<dbReference type="PANTHER" id="PTHR46481:SF7">
    <property type="entry name" value="ZINC FINGER BED DOMAIN-CONTAINING PROTEIN RICESLEEPER 2-LIKE"/>
    <property type="match status" value="1"/>
</dbReference>
<dbReference type="InterPro" id="IPR052035">
    <property type="entry name" value="ZnF_BED_domain_contain"/>
</dbReference>
<dbReference type="GO" id="GO:0046983">
    <property type="term" value="F:protein dimerization activity"/>
    <property type="evidence" value="ECO:0007669"/>
    <property type="project" value="InterPro"/>
</dbReference>
<feature type="domain" description="HAT C-terminal dimerisation" evidence="2">
    <location>
        <begin position="111"/>
        <end position="154"/>
    </location>
</feature>
<sequence length="181" mass="21001">MDNIHVNISDDESESKETDIEIDNNMDNIHVNISNDESESEENDIEIEEETEPEPELEQQEVLQKKIKKEHRNTPSASSVPSNELVLDVNQLLSSKHKKEKGTHESEKKSEFDEYLCDECEQNDKTFEILQFWKDQKKRYPILTMMALDVLAMPSFYGLHDLTLEQPTIAIDESMVQSDDI</sequence>
<feature type="compositionally biased region" description="Acidic residues" evidence="1">
    <location>
        <begin position="36"/>
        <end position="59"/>
    </location>
</feature>